<comment type="caution">
    <text evidence="3">The sequence shown here is derived from an EMBL/GenBank/DDBJ whole genome shotgun (WGS) entry which is preliminary data.</text>
</comment>
<accession>A0AAE3M9C4</accession>
<feature type="domain" description="BACON" evidence="2">
    <location>
        <begin position="247"/>
        <end position="328"/>
    </location>
</feature>
<feature type="chain" id="PRO_5041936425" description="BACON domain-containing protein" evidence="1">
    <location>
        <begin position="26"/>
        <end position="651"/>
    </location>
</feature>
<keyword evidence="1" id="KW-0732">Signal</keyword>
<sequence length="651" mass="73408">MKRIIKNIISLILICLITSCDNSFLDENLSTEQQPMSYSNIYISPDWESADYQFNLGYLVSSNYEITSTPSWLNVDSNTGSLSEGIATVNCSATNNSSFDKIGVYIDFMTVKAEKRNYKVTVAYINEGDPELEVESTLDVNYETATYLSLPIKNTGRGLLCWQFTSLPEWLTLDTDQLLTEKLFLDYYDSYNIPLKIIPEKITSSLSTGTIVLSTNDKINPETSIAVTVNLGSPEVGDYTDEIIFYSNKTSQNISFRNYGEGILVWEFTDIPEWLTITPSSGVYSPHTSYKDIVFTCDRTKLVSGQNTATINLKSNNSSGQTHSITVTAITPGDSENKYAIEGQITDALFNKNTNTLYYATTSPNKLITLDINTKEVLNEIELSKAPTCIAISEDWTKAAIGHNGFISAVDIPNNTVTSVYTIDYSVYDIAWGENDWFCYTQYGSNTSSIHYIKISDGTLYDDPGRQWLDKESALKKVPGKPYIIASSHRGLFAYDTAKKSITSYSLTNLNNFWFPENGEYIFSSNFNIYRTTSLTESEETYSTDMNSIAKITTESTYYGLAYVYHSNNFLWAIQPATVFNDEPSLIYQVEDNDYKFVKRIFYDVYYQPNAQTSEFELCANYIFANNEGSEVVVLCKGISNDTWVIQYINI</sequence>
<keyword evidence="4" id="KW-1185">Reference proteome</keyword>
<protein>
    <recommendedName>
        <fullName evidence="2">BACON domain-containing protein</fullName>
    </recommendedName>
</protein>
<dbReference type="Pfam" id="PF19190">
    <property type="entry name" value="BACON_2"/>
    <property type="match status" value="2"/>
</dbReference>
<feature type="domain" description="BACON" evidence="2">
    <location>
        <begin position="63"/>
        <end position="122"/>
    </location>
</feature>
<dbReference type="Proteomes" id="UP001209229">
    <property type="component" value="Unassembled WGS sequence"/>
</dbReference>
<feature type="signal peptide" evidence="1">
    <location>
        <begin position="1"/>
        <end position="25"/>
    </location>
</feature>
<dbReference type="InterPro" id="IPR011044">
    <property type="entry name" value="Quino_amine_DH_bsu"/>
</dbReference>
<dbReference type="InterPro" id="IPR024361">
    <property type="entry name" value="BACON"/>
</dbReference>
<dbReference type="Gene3D" id="2.130.10.10">
    <property type="entry name" value="YVTN repeat-like/Quinoprotein amine dehydrogenase"/>
    <property type="match status" value="1"/>
</dbReference>
<dbReference type="EMBL" id="JAPDPJ010000103">
    <property type="protein sequence ID" value="MCW3789367.1"/>
    <property type="molecule type" value="Genomic_DNA"/>
</dbReference>
<evidence type="ECO:0000313" key="3">
    <source>
        <dbReference type="EMBL" id="MCW3789367.1"/>
    </source>
</evidence>
<name>A0AAE3M9C4_9BACT</name>
<dbReference type="RefSeq" id="WP_301192922.1">
    <property type="nucleotide sequence ID" value="NZ_JAPDPJ010000103.1"/>
</dbReference>
<organism evidence="3 4">
    <name type="scientific">Plebeiibacterium sediminum</name>
    <dbReference type="NCBI Taxonomy" id="2992112"/>
    <lineage>
        <taxon>Bacteria</taxon>
        <taxon>Pseudomonadati</taxon>
        <taxon>Bacteroidota</taxon>
        <taxon>Bacteroidia</taxon>
        <taxon>Marinilabiliales</taxon>
        <taxon>Marinilabiliaceae</taxon>
        <taxon>Plebeiibacterium</taxon>
    </lineage>
</organism>
<dbReference type="SUPFAM" id="SSF50969">
    <property type="entry name" value="YVTN repeat-like/Quinoprotein amine dehydrogenase"/>
    <property type="match status" value="1"/>
</dbReference>
<reference evidence="3" key="1">
    <citation type="submission" date="2022-10" db="EMBL/GenBank/DDBJ databases">
        <authorList>
            <person name="Yu W.X."/>
        </authorList>
    </citation>
    <scope>NUCLEOTIDE SEQUENCE</scope>
    <source>
        <strain evidence="3">AAT</strain>
    </source>
</reference>
<dbReference type="PROSITE" id="PS51257">
    <property type="entry name" value="PROKAR_LIPOPROTEIN"/>
    <property type="match status" value="1"/>
</dbReference>
<dbReference type="AlphaFoldDB" id="A0AAE3M9C4"/>
<dbReference type="InterPro" id="IPR015943">
    <property type="entry name" value="WD40/YVTN_repeat-like_dom_sf"/>
</dbReference>
<evidence type="ECO:0000313" key="4">
    <source>
        <dbReference type="Proteomes" id="UP001209229"/>
    </source>
</evidence>
<evidence type="ECO:0000256" key="1">
    <source>
        <dbReference type="SAM" id="SignalP"/>
    </source>
</evidence>
<gene>
    <name evidence="3" type="ORF">OM075_23090</name>
</gene>
<proteinExistence type="predicted"/>
<evidence type="ECO:0000259" key="2">
    <source>
        <dbReference type="Pfam" id="PF19190"/>
    </source>
</evidence>